<dbReference type="PANTHER" id="PTHR32083:SF0">
    <property type="entry name" value="CILIA AND FLAGELLA-ASSOCIATED PROTEIN 58"/>
    <property type="match status" value="1"/>
</dbReference>
<dbReference type="InterPro" id="IPR049270">
    <property type="entry name" value="CFAP58_CC"/>
</dbReference>
<dbReference type="AlphaFoldDB" id="A0AAV7XX48"/>
<evidence type="ECO:0000256" key="1">
    <source>
        <dbReference type="ARBA" id="ARBA00023054"/>
    </source>
</evidence>
<keyword evidence="5" id="KW-1185">Reference proteome</keyword>
<dbReference type="GO" id="GO:0005856">
    <property type="term" value="C:cytoskeleton"/>
    <property type="evidence" value="ECO:0007669"/>
    <property type="project" value="TreeGrafter"/>
</dbReference>
<sequence>MREAASSLAALEQKVAAAEGARRLLGADLDKARARVAAALADTARCRVQARQTQRALGDTQQQLQTRDRDVRSLENSKGVVAKRLERVTAELREQVEMVSKKNAYIRELERALEATRTDQEKVSLEGDSIRRARDRLEAELAAMRRRLEDEQEFAAGERRAAERCKRDLAEYRAHVTRLELRQEAADRHGVVLGRQTAAAVERESDVRNQVKALTQLVEQLKEEVLKREREATAERRQRVACECARAQLLAQGDALQAEGERRAAEAAELRRQLRERDQAARELAEDRDAEGKAKRAALDERDIIGAQLVRRNDEALLLRRKVDLLEQSMLAGSRELTSAQGAVRLLQLEVRKLRWERSLLARNIAGMPRLERELHRAVQDLTRSQHLARALEDELHTPLNIHRWRRLEGSDPPHLQLLAKVRVLQRRVLAKTEQMVAQEARVRETEALYLELRKASARRPADPTTVSLQACRAWRLRPAG</sequence>
<feature type="coiled-coil region" evidence="2">
    <location>
        <begin position="82"/>
        <end position="238"/>
    </location>
</feature>
<dbReference type="PANTHER" id="PTHR32083">
    <property type="entry name" value="CILIA AND FLAGELLA-ASSOCIATED PROTEIN 58-RELATED"/>
    <property type="match status" value="1"/>
</dbReference>
<evidence type="ECO:0000259" key="3">
    <source>
        <dbReference type="Pfam" id="PF21771"/>
    </source>
</evidence>
<feature type="domain" description="Cilia- and flagella-associated protein 58 central coiled coil" evidence="3">
    <location>
        <begin position="200"/>
        <end position="363"/>
    </location>
</feature>
<dbReference type="Pfam" id="PF21771">
    <property type="entry name" value="CFAP58_CC"/>
    <property type="match status" value="1"/>
</dbReference>
<name>A0AAV7XX48_9NEOP</name>
<comment type="caution">
    <text evidence="4">The sequence shown here is derived from an EMBL/GenBank/DDBJ whole genome shotgun (WGS) entry which is preliminary data.</text>
</comment>
<reference evidence="4" key="1">
    <citation type="submission" date="2022-12" db="EMBL/GenBank/DDBJ databases">
        <title>Chromosome-level genome assembly of the bean flower thrips Megalurothrips usitatus.</title>
        <authorList>
            <person name="Ma L."/>
            <person name="Liu Q."/>
            <person name="Li H."/>
            <person name="Cai W."/>
        </authorList>
    </citation>
    <scope>NUCLEOTIDE SEQUENCE</scope>
    <source>
        <strain evidence="4">Cailab_2022a</strain>
    </source>
</reference>
<gene>
    <name evidence="4" type="ORF">ONE63_005726</name>
</gene>
<dbReference type="Proteomes" id="UP001075354">
    <property type="component" value="Chromosome 2"/>
</dbReference>
<proteinExistence type="predicted"/>
<organism evidence="4 5">
    <name type="scientific">Megalurothrips usitatus</name>
    <name type="common">bean blossom thrips</name>
    <dbReference type="NCBI Taxonomy" id="439358"/>
    <lineage>
        <taxon>Eukaryota</taxon>
        <taxon>Metazoa</taxon>
        <taxon>Ecdysozoa</taxon>
        <taxon>Arthropoda</taxon>
        <taxon>Hexapoda</taxon>
        <taxon>Insecta</taxon>
        <taxon>Pterygota</taxon>
        <taxon>Neoptera</taxon>
        <taxon>Paraneoptera</taxon>
        <taxon>Thysanoptera</taxon>
        <taxon>Terebrantia</taxon>
        <taxon>Thripoidea</taxon>
        <taxon>Thripidae</taxon>
        <taxon>Megalurothrips</taxon>
    </lineage>
</organism>
<accession>A0AAV7XX48</accession>
<evidence type="ECO:0000313" key="4">
    <source>
        <dbReference type="EMBL" id="KAJ1530884.1"/>
    </source>
</evidence>
<evidence type="ECO:0000313" key="5">
    <source>
        <dbReference type="Proteomes" id="UP001075354"/>
    </source>
</evidence>
<protein>
    <recommendedName>
        <fullName evidence="3">Cilia- and flagella-associated protein 58 central coiled coil domain-containing protein</fullName>
    </recommendedName>
</protein>
<keyword evidence="1 2" id="KW-0175">Coiled coil</keyword>
<evidence type="ECO:0000256" key="2">
    <source>
        <dbReference type="SAM" id="Coils"/>
    </source>
</evidence>
<feature type="coiled-coil region" evidence="2">
    <location>
        <begin position="263"/>
        <end position="290"/>
    </location>
</feature>
<dbReference type="EMBL" id="JAPTSV010000002">
    <property type="protein sequence ID" value="KAJ1530884.1"/>
    <property type="molecule type" value="Genomic_DNA"/>
</dbReference>